<dbReference type="PANTHER" id="PTHR42788">
    <property type="entry name" value="TAURINE IMPORT ATP-BINDING PROTEIN-RELATED"/>
    <property type="match status" value="1"/>
</dbReference>
<dbReference type="InterPro" id="IPR003439">
    <property type="entry name" value="ABC_transporter-like_ATP-bd"/>
</dbReference>
<evidence type="ECO:0000256" key="4">
    <source>
        <dbReference type="ARBA" id="ARBA00022840"/>
    </source>
</evidence>
<protein>
    <submittedName>
        <fullName evidence="6">ABC transporter</fullName>
    </submittedName>
</protein>
<keyword evidence="3" id="KW-0547">Nucleotide-binding</keyword>
<keyword evidence="2" id="KW-0813">Transport</keyword>
<dbReference type="InterPro" id="IPR003593">
    <property type="entry name" value="AAA+_ATPase"/>
</dbReference>
<organism evidence="6 7">
    <name type="scientific">Dinoroseobacter shibae (strain DSM 16493 / NCIMB 14021 / DFL 12)</name>
    <dbReference type="NCBI Taxonomy" id="398580"/>
    <lineage>
        <taxon>Bacteria</taxon>
        <taxon>Pseudomonadati</taxon>
        <taxon>Pseudomonadota</taxon>
        <taxon>Alphaproteobacteria</taxon>
        <taxon>Rhodobacterales</taxon>
        <taxon>Roseobacteraceae</taxon>
        <taxon>Dinoroseobacter</taxon>
    </lineage>
</organism>
<dbReference type="SMART" id="SM00382">
    <property type="entry name" value="AAA"/>
    <property type="match status" value="1"/>
</dbReference>
<dbReference type="STRING" id="398580.Dshi_2670"/>
<dbReference type="AlphaFoldDB" id="A8LIG2"/>
<dbReference type="HOGENOM" id="CLU_000604_1_22_5"/>
<dbReference type="Proteomes" id="UP000006833">
    <property type="component" value="Chromosome"/>
</dbReference>
<accession>A8LIG2</accession>
<keyword evidence="7" id="KW-1185">Reference proteome</keyword>
<evidence type="ECO:0000313" key="7">
    <source>
        <dbReference type="Proteomes" id="UP000006833"/>
    </source>
</evidence>
<dbReference type="InterPro" id="IPR027417">
    <property type="entry name" value="P-loop_NTPase"/>
</dbReference>
<dbReference type="Gene3D" id="3.40.50.300">
    <property type="entry name" value="P-loop containing nucleotide triphosphate hydrolases"/>
    <property type="match status" value="1"/>
</dbReference>
<name>A8LIG2_DINSH</name>
<gene>
    <name evidence="6" type="ordered locus">Dshi_2670</name>
</gene>
<evidence type="ECO:0000256" key="2">
    <source>
        <dbReference type="ARBA" id="ARBA00022448"/>
    </source>
</evidence>
<evidence type="ECO:0000256" key="1">
    <source>
        <dbReference type="ARBA" id="ARBA00005417"/>
    </source>
</evidence>
<dbReference type="PROSITE" id="PS00211">
    <property type="entry name" value="ABC_TRANSPORTER_1"/>
    <property type="match status" value="1"/>
</dbReference>
<dbReference type="PANTHER" id="PTHR42788:SF19">
    <property type="entry name" value="ALIPHATIC SULFONATES IMPORT ATP-BINDING PROTEIN SSUB 2"/>
    <property type="match status" value="1"/>
</dbReference>
<dbReference type="GO" id="GO:0005524">
    <property type="term" value="F:ATP binding"/>
    <property type="evidence" value="ECO:0007669"/>
    <property type="project" value="UniProtKB-KW"/>
</dbReference>
<dbReference type="EMBL" id="CP000830">
    <property type="protein sequence ID" value="ABV94403.1"/>
    <property type="molecule type" value="Genomic_DNA"/>
</dbReference>
<sequence>MATDASTAAGAQAEPRAPLVRLELQEMGFEPGAPILGPLTLEVRAGETLAITGPSGVGKSTLLRIIAGLESRYRGRLTTPPRLAMVFQEPTLLPWRSALDNVRLSTGLGVEAARRALAEVGLSAQEKQYPTQMSLGQQRRLSLARAFGSDPDVLLMDEPFVSLDPDLAEDMMVLFARLRAARGLATILVTHVEREAEMLASRIVALTGSPATLGAERQNKGAYFQLSASGVTSSRS</sequence>
<comment type="similarity">
    <text evidence="1">Belongs to the ABC transporter superfamily.</text>
</comment>
<feature type="domain" description="ABC transporter" evidence="5">
    <location>
        <begin position="20"/>
        <end position="233"/>
    </location>
</feature>
<dbReference type="Pfam" id="PF00005">
    <property type="entry name" value="ABC_tran"/>
    <property type="match status" value="1"/>
</dbReference>
<keyword evidence="4" id="KW-0067">ATP-binding</keyword>
<dbReference type="KEGG" id="dsh:Dshi_2670"/>
<dbReference type="PROSITE" id="PS50893">
    <property type="entry name" value="ABC_TRANSPORTER_2"/>
    <property type="match status" value="1"/>
</dbReference>
<proteinExistence type="inferred from homology"/>
<reference evidence="7" key="1">
    <citation type="journal article" date="2010" name="ISME J.">
        <title>The complete genome sequence of the algal symbiont Dinoroseobacter shibae: a hitchhiker's guide to life in the sea.</title>
        <authorList>
            <person name="Wagner-Dobler I."/>
            <person name="Ballhausen B."/>
            <person name="Berger M."/>
            <person name="Brinkhoff T."/>
            <person name="Buchholz I."/>
            <person name="Bunk B."/>
            <person name="Cypionka H."/>
            <person name="Daniel R."/>
            <person name="Drepper T."/>
            <person name="Gerdts G."/>
            <person name="Hahnke S."/>
            <person name="Han C."/>
            <person name="Jahn D."/>
            <person name="Kalhoefer D."/>
            <person name="Kiss H."/>
            <person name="Klenk H.P."/>
            <person name="Kyrpides N."/>
            <person name="Liebl W."/>
            <person name="Liesegang H."/>
            <person name="Meincke L."/>
            <person name="Pati A."/>
            <person name="Petersen J."/>
            <person name="Piekarski T."/>
            <person name="Pommerenke C."/>
            <person name="Pradella S."/>
            <person name="Pukall R."/>
            <person name="Rabus R."/>
            <person name="Stackebrandt E."/>
            <person name="Thole S."/>
            <person name="Thompson L."/>
            <person name="Tielen P."/>
            <person name="Tomasch J."/>
            <person name="von Jan M."/>
            <person name="Wanphrut N."/>
            <person name="Wichels A."/>
            <person name="Zech H."/>
            <person name="Simon M."/>
        </authorList>
    </citation>
    <scope>NUCLEOTIDE SEQUENCE [LARGE SCALE GENOMIC DNA]</scope>
    <source>
        <strain evidence="7">DSM 16493 / NCIMB 14021 / DFL 12</strain>
    </source>
</reference>
<dbReference type="GO" id="GO:0016887">
    <property type="term" value="F:ATP hydrolysis activity"/>
    <property type="evidence" value="ECO:0007669"/>
    <property type="project" value="InterPro"/>
</dbReference>
<evidence type="ECO:0000313" key="6">
    <source>
        <dbReference type="EMBL" id="ABV94403.1"/>
    </source>
</evidence>
<dbReference type="SUPFAM" id="SSF52540">
    <property type="entry name" value="P-loop containing nucleoside triphosphate hydrolases"/>
    <property type="match status" value="1"/>
</dbReference>
<dbReference type="InterPro" id="IPR050166">
    <property type="entry name" value="ABC_transporter_ATP-bind"/>
</dbReference>
<dbReference type="eggNOG" id="COG1116">
    <property type="taxonomic scope" value="Bacteria"/>
</dbReference>
<dbReference type="InterPro" id="IPR017871">
    <property type="entry name" value="ABC_transporter-like_CS"/>
</dbReference>
<evidence type="ECO:0000259" key="5">
    <source>
        <dbReference type="PROSITE" id="PS50893"/>
    </source>
</evidence>
<evidence type="ECO:0000256" key="3">
    <source>
        <dbReference type="ARBA" id="ARBA00022741"/>
    </source>
</evidence>